<evidence type="ECO:0000313" key="2">
    <source>
        <dbReference type="EMBL" id="EFB91359.1"/>
    </source>
</evidence>
<comment type="caution">
    <text evidence="2">The sequence shown here is derived from an EMBL/GenBank/DDBJ whole genome shotgun (WGS) entry which is preliminary data.</text>
</comment>
<evidence type="ECO:0000313" key="3">
    <source>
        <dbReference type="Proteomes" id="UP000006462"/>
    </source>
</evidence>
<accession>A0ABM9ZWT5</accession>
<proteinExistence type="predicted"/>
<keyword evidence="1" id="KW-0472">Membrane</keyword>
<name>A0ABM9ZWT5_9BACT</name>
<evidence type="ECO:0000256" key="1">
    <source>
        <dbReference type="SAM" id="Phobius"/>
    </source>
</evidence>
<reference evidence="2 3" key="1">
    <citation type="submission" date="2009-12" db="EMBL/GenBank/DDBJ databases">
        <authorList>
            <person name="Shrivastava S."/>
            <person name="Madupu R."/>
            <person name="Durkin A.S."/>
            <person name="Torralba M."/>
            <person name="Methe B."/>
            <person name="Sutton G.G."/>
            <person name="Strausberg R.L."/>
            <person name="Nelson K.E."/>
        </authorList>
    </citation>
    <scope>NUCLEOTIDE SEQUENCE [LARGE SCALE GENOMIC DNA]</scope>
    <source>
        <strain evidence="2 3">W5455</strain>
    </source>
</reference>
<protein>
    <submittedName>
        <fullName evidence="2">Uncharacterized protein</fullName>
    </submittedName>
</protein>
<dbReference type="Proteomes" id="UP000006462">
    <property type="component" value="Unassembled WGS sequence"/>
</dbReference>
<sequence>MHRFANKNTIFIQFSFFIRHFSVCFLKILTDMMNFLQIMA</sequence>
<organism evidence="2 3">
    <name type="scientific">Pyramidobacter piscolens W5455</name>
    <dbReference type="NCBI Taxonomy" id="352165"/>
    <lineage>
        <taxon>Bacteria</taxon>
        <taxon>Thermotogati</taxon>
        <taxon>Synergistota</taxon>
        <taxon>Synergistia</taxon>
        <taxon>Synergistales</taxon>
        <taxon>Dethiosulfovibrionaceae</taxon>
        <taxon>Pyramidobacter</taxon>
    </lineage>
</organism>
<keyword evidence="3" id="KW-1185">Reference proteome</keyword>
<feature type="transmembrane region" description="Helical" evidence="1">
    <location>
        <begin position="12"/>
        <end position="30"/>
    </location>
</feature>
<dbReference type="EMBL" id="ADFP01000044">
    <property type="protein sequence ID" value="EFB91359.1"/>
    <property type="molecule type" value="Genomic_DNA"/>
</dbReference>
<keyword evidence="1" id="KW-1133">Transmembrane helix</keyword>
<keyword evidence="1" id="KW-0812">Transmembrane</keyword>
<gene>
    <name evidence="2" type="ORF">HMPREF7215_2173</name>
</gene>